<sequence length="86" mass="9580">MSFLPLSSNPHISINPFFNMPRNARCPAASQACTKTPTLCLSLPKRPVPEVLDNGEDLVNDEMKEQMDEKDIETQSEDSTSVNPYP</sequence>
<dbReference type="AlphaFoldDB" id="A0A0J9HII1"/>
<protein>
    <submittedName>
        <fullName evidence="2">Uncharacterized protein</fullName>
    </submittedName>
</protein>
<dbReference type="Proteomes" id="UP000007802">
    <property type="component" value="Unassembled WGS sequence"/>
</dbReference>
<reference evidence="2" key="1">
    <citation type="submission" date="2010-03" db="EMBL/GenBank/DDBJ databases">
        <title>Annotation of Blastomyces dermatitidis strain ATCC 18188.</title>
        <authorList>
            <consortium name="The Broad Institute Genome Sequencing Platform"/>
            <consortium name="Broad Institute Genome Sequencing Center for Infectious Disease."/>
            <person name="Cuomo C."/>
            <person name="Klein B."/>
            <person name="Sullivan T."/>
            <person name="Heitman J."/>
            <person name="Young S."/>
            <person name="Zeng Q."/>
            <person name="Gargeya S."/>
            <person name="Alvarado L."/>
            <person name="Berlin A.M."/>
            <person name="Chapman S.B."/>
            <person name="Chen Z."/>
            <person name="Freedman E."/>
            <person name="Gellesch M."/>
            <person name="Goldberg J."/>
            <person name="Griggs A."/>
            <person name="Gujja S."/>
            <person name="Heilman E."/>
            <person name="Heiman D."/>
            <person name="Howarth C."/>
            <person name="Mehta T."/>
            <person name="Neiman D."/>
            <person name="Pearson M."/>
            <person name="Roberts A."/>
            <person name="Saif S."/>
            <person name="Shea T."/>
            <person name="Shenoy N."/>
            <person name="Sisk P."/>
            <person name="Stolte C."/>
            <person name="Sykes S."/>
            <person name="White J."/>
            <person name="Yandava C."/>
            <person name="Haas B."/>
            <person name="Nusbaum C."/>
            <person name="Birren B."/>
        </authorList>
    </citation>
    <scope>NUCLEOTIDE SEQUENCE</scope>
    <source>
        <strain evidence="2">ATCC 18188</strain>
    </source>
</reference>
<evidence type="ECO:0000256" key="1">
    <source>
        <dbReference type="SAM" id="MobiDB-lite"/>
    </source>
</evidence>
<organism evidence="2">
    <name type="scientific">Ajellomyces dermatitidis (strain ATCC 18188 / CBS 674.68)</name>
    <name type="common">Blastomyces dermatitidis</name>
    <dbReference type="NCBI Taxonomy" id="653446"/>
    <lineage>
        <taxon>Eukaryota</taxon>
        <taxon>Fungi</taxon>
        <taxon>Dikarya</taxon>
        <taxon>Ascomycota</taxon>
        <taxon>Pezizomycotina</taxon>
        <taxon>Eurotiomycetes</taxon>
        <taxon>Eurotiomycetidae</taxon>
        <taxon>Onygenales</taxon>
        <taxon>Ajellomycetaceae</taxon>
        <taxon>Blastomyces</taxon>
    </lineage>
</organism>
<accession>A0A0J9HII1</accession>
<feature type="region of interest" description="Disordered" evidence="1">
    <location>
        <begin position="62"/>
        <end position="86"/>
    </location>
</feature>
<feature type="compositionally biased region" description="Basic and acidic residues" evidence="1">
    <location>
        <begin position="62"/>
        <end position="73"/>
    </location>
</feature>
<evidence type="ECO:0000313" key="2">
    <source>
        <dbReference type="EMBL" id="KMW68984.1"/>
    </source>
</evidence>
<feature type="compositionally biased region" description="Polar residues" evidence="1">
    <location>
        <begin position="77"/>
        <end position="86"/>
    </location>
</feature>
<proteinExistence type="predicted"/>
<gene>
    <name evidence="2" type="ORF">BDDG_13182</name>
</gene>
<dbReference type="EMBL" id="GG749542">
    <property type="protein sequence ID" value="KMW68984.1"/>
    <property type="molecule type" value="Genomic_DNA"/>
</dbReference>
<name>A0A0J9HII1_AJEDA</name>